<dbReference type="AlphaFoldDB" id="A0A6P1QWF1"/>
<evidence type="ECO:0000313" key="2">
    <source>
        <dbReference type="Proteomes" id="UP000464318"/>
    </source>
</evidence>
<dbReference type="GO" id="GO:0032259">
    <property type="term" value="P:methylation"/>
    <property type="evidence" value="ECO:0007669"/>
    <property type="project" value="UniProtKB-KW"/>
</dbReference>
<protein>
    <submittedName>
        <fullName evidence="1">Methyltransferase domain-containing protein</fullName>
    </submittedName>
</protein>
<dbReference type="PANTHER" id="PTHR43861:SF6">
    <property type="entry name" value="METHYLTRANSFERASE TYPE 11"/>
    <property type="match status" value="1"/>
</dbReference>
<dbReference type="InterPro" id="IPR029063">
    <property type="entry name" value="SAM-dependent_MTases_sf"/>
</dbReference>
<dbReference type="CDD" id="cd02440">
    <property type="entry name" value="AdoMet_MTases"/>
    <property type="match status" value="1"/>
</dbReference>
<dbReference type="PANTHER" id="PTHR43861">
    <property type="entry name" value="TRANS-ACONITATE 2-METHYLTRANSFERASE-RELATED"/>
    <property type="match status" value="1"/>
</dbReference>
<organism evidence="1 2">
    <name type="scientific">Bergeyella cardium</name>
    <dbReference type="NCBI Taxonomy" id="1585976"/>
    <lineage>
        <taxon>Bacteria</taxon>
        <taxon>Pseudomonadati</taxon>
        <taxon>Bacteroidota</taxon>
        <taxon>Flavobacteriia</taxon>
        <taxon>Flavobacteriales</taxon>
        <taxon>Weeksellaceae</taxon>
        <taxon>Bergeyella</taxon>
    </lineage>
</organism>
<keyword evidence="1" id="KW-0489">Methyltransferase</keyword>
<sequence length="274" mass="32265">MKIKDHFLSKKEFSIIETDIEGIFKTSPLPQNLNKYYESRDYISHHQDSGSIKEKIYKFLQRFNLNYKRNILAAEAGIHLKVLDYGCGAGEFVKFIENEYTTFGFEPNEHARNFAQKKSNKTTFLTKPDLSEIEDGSLDIITLWHVFEHIEDRDFYLNLFYKKLKPEGVLIIAVPNYTSYDGQKYKEFWAAYDVPRHIWHYSRNGMQRLINTTQWKIKKIKPLLLDAYYISMLSEKYKKNPLFWLKGFIVGAISNYKAVKNGEFSSLVYIIGKS</sequence>
<dbReference type="GO" id="GO:0008168">
    <property type="term" value="F:methyltransferase activity"/>
    <property type="evidence" value="ECO:0007669"/>
    <property type="project" value="UniProtKB-KW"/>
</dbReference>
<gene>
    <name evidence="1" type="ORF">DBX24_04365</name>
</gene>
<dbReference type="Proteomes" id="UP000464318">
    <property type="component" value="Chromosome"/>
</dbReference>
<proteinExistence type="predicted"/>
<keyword evidence="2" id="KW-1185">Reference proteome</keyword>
<dbReference type="Gene3D" id="3.40.50.150">
    <property type="entry name" value="Vaccinia Virus protein VP39"/>
    <property type="match status" value="1"/>
</dbReference>
<name>A0A6P1QWF1_9FLAO</name>
<evidence type="ECO:0000313" key="1">
    <source>
        <dbReference type="EMBL" id="QHN65181.1"/>
    </source>
</evidence>
<dbReference type="Pfam" id="PF13489">
    <property type="entry name" value="Methyltransf_23"/>
    <property type="match status" value="1"/>
</dbReference>
<dbReference type="SUPFAM" id="SSF53335">
    <property type="entry name" value="S-adenosyl-L-methionine-dependent methyltransferases"/>
    <property type="match status" value="1"/>
</dbReference>
<accession>A0A6P1QWF1</accession>
<dbReference type="KEGG" id="bcad:DBX24_04365"/>
<reference evidence="1 2" key="1">
    <citation type="submission" date="2018-04" db="EMBL/GenBank/DDBJ databases">
        <title>Characteristic and Complete Genome Sequencing of A Novel Member of Infective Endocarditis Causative Bacteria: Bergeyella cardium QL-PH.</title>
        <authorList>
            <person name="Pan H."/>
            <person name="Sun E."/>
            <person name="Zhang Y."/>
        </authorList>
    </citation>
    <scope>NUCLEOTIDE SEQUENCE [LARGE SCALE GENOMIC DNA]</scope>
    <source>
        <strain evidence="1 2">HPQL</strain>
    </source>
</reference>
<keyword evidence="1" id="KW-0808">Transferase</keyword>
<dbReference type="RefSeq" id="WP_120488203.1">
    <property type="nucleotide sequence ID" value="NZ_CP029149.1"/>
</dbReference>
<dbReference type="OrthoDB" id="2370471at2"/>
<dbReference type="EMBL" id="CP029149">
    <property type="protein sequence ID" value="QHN65181.1"/>
    <property type="molecule type" value="Genomic_DNA"/>
</dbReference>